<evidence type="ECO:0000313" key="5">
    <source>
        <dbReference type="Proteomes" id="UP000486602"/>
    </source>
</evidence>
<dbReference type="EMBL" id="JAAGVY010000013">
    <property type="protein sequence ID" value="NEN23623.1"/>
    <property type="molecule type" value="Genomic_DNA"/>
</dbReference>
<dbReference type="PIRSF" id="PIRSF011489">
    <property type="entry name" value="DUF479"/>
    <property type="match status" value="1"/>
</dbReference>
<name>A0A7K3WPN8_9FLAO</name>
<keyword evidence="3" id="KW-0443">Lipid metabolism</keyword>
<keyword evidence="5" id="KW-1185">Reference proteome</keyword>
<dbReference type="RefSeq" id="WP_163285018.1">
    <property type="nucleotide sequence ID" value="NZ_JAAGVY010000013.1"/>
</dbReference>
<gene>
    <name evidence="4" type="ORF">G3O08_08925</name>
</gene>
<proteinExistence type="predicted"/>
<dbReference type="PANTHER" id="PTHR38764">
    <property type="entry name" value="ACYL CARRIER PROTEIN PHOSPHODIESTERASE"/>
    <property type="match status" value="1"/>
</dbReference>
<evidence type="ECO:0000256" key="1">
    <source>
        <dbReference type="ARBA" id="ARBA00022516"/>
    </source>
</evidence>
<dbReference type="Proteomes" id="UP000486602">
    <property type="component" value="Unassembled WGS sequence"/>
</dbReference>
<dbReference type="GO" id="GO:0006633">
    <property type="term" value="P:fatty acid biosynthetic process"/>
    <property type="evidence" value="ECO:0007669"/>
    <property type="project" value="InterPro"/>
</dbReference>
<dbReference type="InterPro" id="IPR007431">
    <property type="entry name" value="ACP_PD"/>
</dbReference>
<sequence>MNFLAHQYLSFHSEPVMVGNFIADTINGVIPDEYPEAVKLGIQIHRSIDTYTDSHPIVLETRKLLYPWFSKYAAVVQDVYYDHFLAINWHLYSKIPLAEFVNNVYAVLSTNEQVMNEKALRILHYMKLHDWLYNYSKKEGIDRALKGLSRRATFKSNMEKGLEALDANYTALNQHFQEFFPQLENEINRMYGNELNNDFLE</sequence>
<dbReference type="Pfam" id="PF04336">
    <property type="entry name" value="ACP_PD"/>
    <property type="match status" value="1"/>
</dbReference>
<evidence type="ECO:0000256" key="2">
    <source>
        <dbReference type="ARBA" id="ARBA00022801"/>
    </source>
</evidence>
<evidence type="ECO:0000256" key="3">
    <source>
        <dbReference type="ARBA" id="ARBA00023098"/>
    </source>
</evidence>
<evidence type="ECO:0000313" key="4">
    <source>
        <dbReference type="EMBL" id="NEN23623.1"/>
    </source>
</evidence>
<comment type="caution">
    <text evidence="4">The sequence shown here is derived from an EMBL/GenBank/DDBJ whole genome shotgun (WGS) entry which is preliminary data.</text>
</comment>
<accession>A0A7K3WPN8</accession>
<dbReference type="PANTHER" id="PTHR38764:SF1">
    <property type="entry name" value="ACYL CARRIER PROTEIN PHOSPHODIESTERASE"/>
    <property type="match status" value="1"/>
</dbReference>
<keyword evidence="2" id="KW-0378">Hydrolase</keyword>
<dbReference type="GO" id="GO:0008770">
    <property type="term" value="F:[acyl-carrier-protein] phosphodiesterase activity"/>
    <property type="evidence" value="ECO:0007669"/>
    <property type="project" value="InterPro"/>
</dbReference>
<keyword evidence="1" id="KW-0444">Lipid biosynthesis</keyword>
<organism evidence="4 5">
    <name type="scientific">Cryomorpha ignava</name>
    <dbReference type="NCBI Taxonomy" id="101383"/>
    <lineage>
        <taxon>Bacteria</taxon>
        <taxon>Pseudomonadati</taxon>
        <taxon>Bacteroidota</taxon>
        <taxon>Flavobacteriia</taxon>
        <taxon>Flavobacteriales</taxon>
        <taxon>Cryomorphaceae</taxon>
        <taxon>Cryomorpha</taxon>
    </lineage>
</organism>
<protein>
    <submittedName>
        <fullName evidence="4">DUF479 domain-containing protein</fullName>
    </submittedName>
</protein>
<dbReference type="AlphaFoldDB" id="A0A7K3WPN8"/>
<reference evidence="4 5" key="1">
    <citation type="submission" date="2020-02" db="EMBL/GenBank/DDBJ databases">
        <title>Out from the shadows clarifying the taxonomy of the family Cryomorphaceae and related taxa by utilizing the GTDB taxonomic framework.</title>
        <authorList>
            <person name="Bowman J.P."/>
        </authorList>
    </citation>
    <scope>NUCLEOTIDE SEQUENCE [LARGE SCALE GENOMIC DNA]</scope>
    <source>
        <strain evidence="4 5">QSSC 1-22</strain>
    </source>
</reference>